<feature type="region of interest" description="Disordered" evidence="1">
    <location>
        <begin position="1"/>
        <end position="38"/>
    </location>
</feature>
<evidence type="ECO:0000256" key="1">
    <source>
        <dbReference type="SAM" id="MobiDB-lite"/>
    </source>
</evidence>
<dbReference type="PANTHER" id="PTHR31912">
    <property type="entry name" value="IP13529P"/>
    <property type="match status" value="1"/>
</dbReference>
<reference evidence="2" key="1">
    <citation type="submission" date="2022-10" db="EMBL/GenBank/DDBJ databases">
        <title>Puccinia triticina Genome sequencing and assembly.</title>
        <authorList>
            <person name="Li C."/>
        </authorList>
    </citation>
    <scope>NUCLEOTIDE SEQUENCE</scope>
    <source>
        <strain evidence="2">Pt15</strain>
    </source>
</reference>
<evidence type="ECO:0008006" key="4">
    <source>
        <dbReference type="Google" id="ProtNLM"/>
    </source>
</evidence>
<dbReference type="Proteomes" id="UP001164743">
    <property type="component" value="Chromosome 6A"/>
</dbReference>
<dbReference type="GeneID" id="77810928"/>
<accession>A0ABY7CLX9</accession>
<evidence type="ECO:0000313" key="3">
    <source>
        <dbReference type="Proteomes" id="UP001164743"/>
    </source>
</evidence>
<keyword evidence="3" id="KW-1185">Reference proteome</keyword>
<organism evidence="2 3">
    <name type="scientific">Puccinia triticina</name>
    <dbReference type="NCBI Taxonomy" id="208348"/>
    <lineage>
        <taxon>Eukaryota</taxon>
        <taxon>Fungi</taxon>
        <taxon>Dikarya</taxon>
        <taxon>Basidiomycota</taxon>
        <taxon>Pucciniomycotina</taxon>
        <taxon>Pucciniomycetes</taxon>
        <taxon>Pucciniales</taxon>
        <taxon>Pucciniaceae</taxon>
        <taxon>Puccinia</taxon>
    </lineage>
</organism>
<gene>
    <name evidence="2" type="ORF">PtA15_6A339</name>
</gene>
<evidence type="ECO:0000313" key="2">
    <source>
        <dbReference type="EMBL" id="WAQ85710.1"/>
    </source>
</evidence>
<dbReference type="EMBL" id="CP110426">
    <property type="protein sequence ID" value="WAQ85710.1"/>
    <property type="molecule type" value="Genomic_DNA"/>
</dbReference>
<dbReference type="RefSeq" id="XP_053021265.1">
    <property type="nucleotide sequence ID" value="XM_053170033.1"/>
</dbReference>
<name>A0ABY7CLX9_9BASI</name>
<dbReference type="PANTHER" id="PTHR31912:SF34">
    <property type="entry name" value="NOTOCHORD-RELATED PROTEIN"/>
    <property type="match status" value="1"/>
</dbReference>
<protein>
    <recommendedName>
        <fullName evidence="4">PiggyBac transposable element-derived protein domain-containing protein</fullName>
    </recommendedName>
</protein>
<proteinExistence type="predicted"/>
<sequence length="405" mass="46426">MESGHLDWEQANELELDSIGLEENTSSTASESDCEPFEGLDPAVYSLFDNSVDPDGDANGEISWDDYLFEALNQLADEPVPWEFLTKKRPKADQPSWYPFKEKEYLIGSLMMGYMHHIMSRNIYAQLRLIISLTGCKLPHWKTLVKARVDIRKMLNLKLHQRTSILNNECYSVSLSALLKQAYIREFLHIDSSGEHCPVASRNWEYIKEQSVELWELAQDGVKCHYDDPSKEKGICDTINRRFVEKLFDKANPKLKAEVLRLAKEDLERLFNSFLKLKALRSITSRARLENHETHTQFYAADEVTAIFSQNSLIQMSMGYNNLLMNPGNGFPHVMQIPLTKQDVQSIPLYFDQMPNTHPKQVCQLRLSKKDIIKRGFFVLALAVNQQIRLLAVLNPCGNAGIIIA</sequence>